<dbReference type="InterPro" id="IPR000594">
    <property type="entry name" value="ThiF_NAD_FAD-bd"/>
</dbReference>
<feature type="non-terminal residue" evidence="2">
    <location>
        <position position="1"/>
    </location>
</feature>
<name>A0A940ML15_9ACTN</name>
<gene>
    <name evidence="2" type="ORF">JFN87_32235</name>
</gene>
<accession>A0A940ML15</accession>
<dbReference type="Proteomes" id="UP000670475">
    <property type="component" value="Unassembled WGS sequence"/>
</dbReference>
<dbReference type="EMBL" id="JAGIQL010000289">
    <property type="protein sequence ID" value="MBP0462080.1"/>
    <property type="molecule type" value="Genomic_DNA"/>
</dbReference>
<evidence type="ECO:0000313" key="2">
    <source>
        <dbReference type="EMBL" id="MBP0462080.1"/>
    </source>
</evidence>
<evidence type="ECO:0000259" key="1">
    <source>
        <dbReference type="Pfam" id="PF00899"/>
    </source>
</evidence>
<dbReference type="AlphaFoldDB" id="A0A940ML15"/>
<dbReference type="InterPro" id="IPR035985">
    <property type="entry name" value="Ubiquitin-activating_enz"/>
</dbReference>
<dbReference type="NCBIfam" id="TIGR03882">
    <property type="entry name" value="cyclo_dehyd_2"/>
    <property type="match status" value="1"/>
</dbReference>
<dbReference type="Pfam" id="PF00899">
    <property type="entry name" value="ThiF"/>
    <property type="match status" value="1"/>
</dbReference>
<dbReference type="SUPFAM" id="SSF69572">
    <property type="entry name" value="Activating enzymes of the ubiquitin-like proteins"/>
    <property type="match status" value="1"/>
</dbReference>
<sequence length="198" mass="20236">AATVPAQRDQWGVGVADAAAARDAPLSLVVVAPRDGLAAYRPEPAAAQAWTAAGIPHLYAGVVEATGFVGPLVLPGGTACAGCLLRTAAARDPHEPRMLAQWRSGRGARAVPACDGALAAAVAGLTAAHALSFLDGELPTSTGARWEVAQPLLDWRSSRVAPHAHCPCGAFAKTERTAEKTEGVGMAETEAERDTMAV</sequence>
<comment type="caution">
    <text evidence="2">The sequence shown here is derived from an EMBL/GenBank/DDBJ whole genome shotgun (WGS) entry which is preliminary data.</text>
</comment>
<keyword evidence="3" id="KW-1185">Reference proteome</keyword>
<dbReference type="GO" id="GO:0008641">
    <property type="term" value="F:ubiquitin-like modifier activating enzyme activity"/>
    <property type="evidence" value="ECO:0007669"/>
    <property type="project" value="InterPro"/>
</dbReference>
<reference evidence="2" key="1">
    <citation type="submission" date="2021-03" db="EMBL/GenBank/DDBJ databases">
        <title>Whole genome sequence of Streptomyces bomunensis MMS17-BM035.</title>
        <authorList>
            <person name="Lee J.H."/>
        </authorList>
    </citation>
    <scope>NUCLEOTIDE SEQUENCE</scope>
    <source>
        <strain evidence="2">MMS17-BM035</strain>
    </source>
</reference>
<feature type="domain" description="THIF-type NAD/FAD binding fold" evidence="1">
    <location>
        <begin position="48"/>
        <end position="168"/>
    </location>
</feature>
<protein>
    <submittedName>
        <fullName evidence="2">TOMM leader peptide-binding protein</fullName>
    </submittedName>
</protein>
<evidence type="ECO:0000313" key="3">
    <source>
        <dbReference type="Proteomes" id="UP000670475"/>
    </source>
</evidence>
<dbReference type="RefSeq" id="WP_209345930.1">
    <property type="nucleotide sequence ID" value="NZ_JAGIQL010000289.1"/>
</dbReference>
<dbReference type="InterPro" id="IPR022291">
    <property type="entry name" value="Bacteriocin_synth_cyclodeHase"/>
</dbReference>
<dbReference type="Gene3D" id="3.40.50.720">
    <property type="entry name" value="NAD(P)-binding Rossmann-like Domain"/>
    <property type="match status" value="1"/>
</dbReference>
<organism evidence="2 3">
    <name type="scientific">Streptomyces montanisoli</name>
    <dbReference type="NCBI Taxonomy" id="2798581"/>
    <lineage>
        <taxon>Bacteria</taxon>
        <taxon>Bacillati</taxon>
        <taxon>Actinomycetota</taxon>
        <taxon>Actinomycetes</taxon>
        <taxon>Kitasatosporales</taxon>
        <taxon>Streptomycetaceae</taxon>
        <taxon>Streptomyces</taxon>
    </lineage>
</organism>
<proteinExistence type="predicted"/>